<comment type="similarity">
    <text evidence="1">Belongs to the mTERF family.</text>
</comment>
<dbReference type="Gene3D" id="1.25.70.10">
    <property type="entry name" value="Transcription termination factor 3, mitochondrial"/>
    <property type="match status" value="1"/>
</dbReference>
<sequence>MTTAVLNATAFIAPLRRPAPIASGRRPRVRGASDRGAVYTVVGKSERPPPVAASLTARVLRWSKRLAPLRAWLTALRQRLGVGVLGPGGLNGTAVQANGAVATLVDTGNAVGAVFQREREQLAAELERLGAVRVAARVRAGAWRVTLPPRTEWQEALPLLELHDFTGVQLDRLLLRSRLALQRRYAQRVGVILHDWAEHAQIDPGKARQILASRPQVIHAWRPREGQLAATVTALRSVGLRGGRDFTRIVRQHPGALLTPVEHIQALHSFCMADPPHGCAFAAARSSFGSFVRRAPWILSRNVERDLQPRLRFLCDWVGAYPPRPIEKIVRAFPAIFLYPLERLEEACAFLQTEVGLEKREHVAAVLRSYPRCVALPLEQQMRRVVHYLQELGLNRVAVAKCVRGFPSLLALDVEAQAAPVVSFLQQNGIHEVSRVVRSFPPILYMDLERELRPKLEFVKYRLGLNPRVLLHFPSLLSYSLEERIAPRLLYLMRKGVNLRHLNMRCVIGHSEELFCAEVAEVEPSVYGPFRERVAFLVRRDVHQRIV</sequence>
<evidence type="ECO:0000313" key="4">
    <source>
        <dbReference type="Proteomes" id="UP001301350"/>
    </source>
</evidence>
<accession>A0AAV9IRF3</accession>
<dbReference type="InterPro" id="IPR003690">
    <property type="entry name" value="MTERF"/>
</dbReference>
<dbReference type="Pfam" id="PF02536">
    <property type="entry name" value="mTERF"/>
    <property type="match status" value="1"/>
</dbReference>
<gene>
    <name evidence="3" type="ORF">CDCA_CDCA02G0686</name>
</gene>
<dbReference type="SMART" id="SM00733">
    <property type="entry name" value="Mterf"/>
    <property type="match status" value="6"/>
</dbReference>
<dbReference type="PANTHER" id="PTHR13068:SF112">
    <property type="entry name" value="TRANSCRIPTION TERMINATION FACTOR 3, MITOCHONDRIAL"/>
    <property type="match status" value="1"/>
</dbReference>
<evidence type="ECO:0000313" key="3">
    <source>
        <dbReference type="EMBL" id="KAK4534661.1"/>
    </source>
</evidence>
<evidence type="ECO:0000256" key="1">
    <source>
        <dbReference type="ARBA" id="ARBA00007692"/>
    </source>
</evidence>
<organism evidence="3 4">
    <name type="scientific">Cyanidium caldarium</name>
    <name type="common">Red alga</name>
    <dbReference type="NCBI Taxonomy" id="2771"/>
    <lineage>
        <taxon>Eukaryota</taxon>
        <taxon>Rhodophyta</taxon>
        <taxon>Bangiophyceae</taxon>
        <taxon>Cyanidiales</taxon>
        <taxon>Cyanidiaceae</taxon>
        <taxon>Cyanidium</taxon>
    </lineage>
</organism>
<dbReference type="PANTHER" id="PTHR13068">
    <property type="entry name" value="CGI-12 PROTEIN-RELATED"/>
    <property type="match status" value="1"/>
</dbReference>
<dbReference type="AlphaFoldDB" id="A0AAV9IRF3"/>
<evidence type="ECO:0000256" key="2">
    <source>
        <dbReference type="ARBA" id="ARBA00022946"/>
    </source>
</evidence>
<keyword evidence="4" id="KW-1185">Reference proteome</keyword>
<dbReference type="EMBL" id="JANCYW010000002">
    <property type="protein sequence ID" value="KAK4534661.1"/>
    <property type="molecule type" value="Genomic_DNA"/>
</dbReference>
<protein>
    <submittedName>
        <fullName evidence="3">Uncharacterized protein</fullName>
    </submittedName>
</protein>
<dbReference type="GO" id="GO:0003676">
    <property type="term" value="F:nucleic acid binding"/>
    <property type="evidence" value="ECO:0007669"/>
    <property type="project" value="InterPro"/>
</dbReference>
<dbReference type="InterPro" id="IPR038538">
    <property type="entry name" value="MTERF_sf"/>
</dbReference>
<keyword evidence="2" id="KW-0809">Transit peptide</keyword>
<comment type="caution">
    <text evidence="3">The sequence shown here is derived from an EMBL/GenBank/DDBJ whole genome shotgun (WGS) entry which is preliminary data.</text>
</comment>
<proteinExistence type="inferred from homology"/>
<name>A0AAV9IRF3_CYACA</name>
<reference evidence="3 4" key="1">
    <citation type="submission" date="2022-07" db="EMBL/GenBank/DDBJ databases">
        <title>Genome-wide signatures of adaptation to extreme environments.</title>
        <authorList>
            <person name="Cho C.H."/>
            <person name="Yoon H.S."/>
        </authorList>
    </citation>
    <scope>NUCLEOTIDE SEQUENCE [LARGE SCALE GENOMIC DNA]</scope>
    <source>
        <strain evidence="3 4">DBV 063 E5</strain>
    </source>
</reference>
<dbReference type="Proteomes" id="UP001301350">
    <property type="component" value="Unassembled WGS sequence"/>
</dbReference>